<keyword evidence="2" id="KW-1185">Reference proteome</keyword>
<gene>
    <name evidence="1" type="ORF">BD410DRAFT_46665</name>
</gene>
<sequence length="169" mass="18797">MDRLPDEILKEILEPSLHIPDDEFSSIGRARESPFGRTARNSSSLLIVSKRWMRVATPLLYEVVIIRSTAQAQALAYAIKSNKAFGLFIKKIRMEGGFGKAPAQFIASAPNIRDIFLTLDLWSSDNPAGLCSVFSGTRKQSNYGTVYLPASTIGQISRYWNTIRPSSLQ</sequence>
<proteinExistence type="predicted"/>
<accession>A0A4R5XH10</accession>
<dbReference type="EMBL" id="ML170156">
    <property type="protein sequence ID" value="TDL29915.1"/>
    <property type="molecule type" value="Genomic_DNA"/>
</dbReference>
<reference evidence="1 2" key="1">
    <citation type="submission" date="2018-06" db="EMBL/GenBank/DDBJ databases">
        <title>A transcriptomic atlas of mushroom development highlights an independent origin of complex multicellularity.</title>
        <authorList>
            <consortium name="DOE Joint Genome Institute"/>
            <person name="Krizsan K."/>
            <person name="Almasi E."/>
            <person name="Merenyi Z."/>
            <person name="Sahu N."/>
            <person name="Viragh M."/>
            <person name="Koszo T."/>
            <person name="Mondo S."/>
            <person name="Kiss B."/>
            <person name="Balint B."/>
            <person name="Kues U."/>
            <person name="Barry K."/>
            <person name="Hegedus J.C."/>
            <person name="Henrissat B."/>
            <person name="Johnson J."/>
            <person name="Lipzen A."/>
            <person name="Ohm R."/>
            <person name="Nagy I."/>
            <person name="Pangilinan J."/>
            <person name="Yan J."/>
            <person name="Xiong Y."/>
            <person name="Grigoriev I.V."/>
            <person name="Hibbett D.S."/>
            <person name="Nagy L.G."/>
        </authorList>
    </citation>
    <scope>NUCLEOTIDE SEQUENCE [LARGE SCALE GENOMIC DNA]</scope>
    <source>
        <strain evidence="1 2">SZMC22713</strain>
    </source>
</reference>
<dbReference type="Proteomes" id="UP000294933">
    <property type="component" value="Unassembled WGS sequence"/>
</dbReference>
<name>A0A4R5XH10_9AGAM</name>
<dbReference type="AlphaFoldDB" id="A0A4R5XH10"/>
<evidence type="ECO:0000313" key="1">
    <source>
        <dbReference type="EMBL" id="TDL29915.1"/>
    </source>
</evidence>
<dbReference type="VEuPathDB" id="FungiDB:BD410DRAFT_46665"/>
<protein>
    <submittedName>
        <fullName evidence="1">Uncharacterized protein</fullName>
    </submittedName>
</protein>
<organism evidence="1 2">
    <name type="scientific">Rickenella mellea</name>
    <dbReference type="NCBI Taxonomy" id="50990"/>
    <lineage>
        <taxon>Eukaryota</taxon>
        <taxon>Fungi</taxon>
        <taxon>Dikarya</taxon>
        <taxon>Basidiomycota</taxon>
        <taxon>Agaricomycotina</taxon>
        <taxon>Agaricomycetes</taxon>
        <taxon>Hymenochaetales</taxon>
        <taxon>Rickenellaceae</taxon>
        <taxon>Rickenella</taxon>
    </lineage>
</organism>
<dbReference type="OrthoDB" id="2786563at2759"/>
<evidence type="ECO:0000313" key="2">
    <source>
        <dbReference type="Proteomes" id="UP000294933"/>
    </source>
</evidence>